<organism evidence="6 7">
    <name type="scientific">Aeromonas sobria</name>
    <dbReference type="NCBI Taxonomy" id="646"/>
    <lineage>
        <taxon>Bacteria</taxon>
        <taxon>Pseudomonadati</taxon>
        <taxon>Pseudomonadota</taxon>
        <taxon>Gammaproteobacteria</taxon>
        <taxon>Aeromonadales</taxon>
        <taxon>Aeromonadaceae</taxon>
        <taxon>Aeromonas</taxon>
    </lineage>
</organism>
<dbReference type="CDD" id="cd08451">
    <property type="entry name" value="PBP2_BudR"/>
    <property type="match status" value="1"/>
</dbReference>
<keyword evidence="7" id="KW-1185">Reference proteome</keyword>
<evidence type="ECO:0000259" key="5">
    <source>
        <dbReference type="PROSITE" id="PS50931"/>
    </source>
</evidence>
<comment type="similarity">
    <text evidence="1">Belongs to the LysR transcriptional regulatory family.</text>
</comment>
<dbReference type="Gene3D" id="1.10.10.10">
    <property type="entry name" value="Winged helix-like DNA-binding domain superfamily/Winged helix DNA-binding domain"/>
    <property type="match status" value="1"/>
</dbReference>
<dbReference type="GO" id="GO:0003677">
    <property type="term" value="F:DNA binding"/>
    <property type="evidence" value="ECO:0007669"/>
    <property type="project" value="UniProtKB-KW"/>
</dbReference>
<reference evidence="6 7" key="1">
    <citation type="journal article" date="2017" name="Front. Microbiol.">
        <title>Strong Genomic and Phenotypic Heterogeneity in the Aeromonas sobria Species Complex.</title>
        <authorList>
            <person name="Gauthier J."/>
            <person name="Vincent A.T."/>
            <person name="Charette S.J."/>
            <person name="Derome N."/>
        </authorList>
    </citation>
    <scope>NUCLEOTIDE SEQUENCE [LARGE SCALE GENOMIC DNA]</scope>
    <source>
        <strain evidence="6 7">TM18</strain>
    </source>
</reference>
<evidence type="ECO:0000256" key="1">
    <source>
        <dbReference type="ARBA" id="ARBA00009437"/>
    </source>
</evidence>
<dbReference type="InterPro" id="IPR036390">
    <property type="entry name" value="WH_DNA-bd_sf"/>
</dbReference>
<gene>
    <name evidence="6" type="ORF">CJP16_15925</name>
</gene>
<keyword evidence="3" id="KW-0238">DNA-binding</keyword>
<dbReference type="InterPro" id="IPR000847">
    <property type="entry name" value="LysR_HTH_N"/>
</dbReference>
<feature type="domain" description="HTH lysR-type" evidence="5">
    <location>
        <begin position="1"/>
        <end position="58"/>
    </location>
</feature>
<dbReference type="Pfam" id="PF00126">
    <property type="entry name" value="HTH_1"/>
    <property type="match status" value="1"/>
</dbReference>
<dbReference type="SUPFAM" id="SSF53850">
    <property type="entry name" value="Periplasmic binding protein-like II"/>
    <property type="match status" value="1"/>
</dbReference>
<dbReference type="InterPro" id="IPR036388">
    <property type="entry name" value="WH-like_DNA-bd_sf"/>
</dbReference>
<dbReference type="Gene3D" id="3.40.190.10">
    <property type="entry name" value="Periplasmic binding protein-like II"/>
    <property type="match status" value="2"/>
</dbReference>
<protein>
    <submittedName>
        <fullName evidence="6">Transcriptional regulator</fullName>
    </submittedName>
</protein>
<sequence>MELRTLRYFMAVVEKQNFTRAAESLNMAQPPLSQQIRKLEETLGTPLLRRLTRSIELTEAGESLYRDAAQILALADGAKQKVKRIARGEQGALRIGFAGSTVLHPAVLTLLHDYRERYPEVALSPQEDTMPALVEALRNDRLDAAILRLPCRGSEGFAHHLIDQEPLLIALPTNHPKAKPGPVPLACLKDESFILFPHAIGPGLYDGIVALCQEAGFEPLLGPECPLVISTVAMVQAGFGVTLVPSSVAALRPLGVSYHPIAGNGMMTSISLATRQHPGSAVLRHFIAQIRAPQIRQDLPKEALLHKLEST</sequence>
<evidence type="ECO:0000313" key="6">
    <source>
        <dbReference type="EMBL" id="PKQ74877.1"/>
    </source>
</evidence>
<evidence type="ECO:0000256" key="3">
    <source>
        <dbReference type="ARBA" id="ARBA00023125"/>
    </source>
</evidence>
<dbReference type="GO" id="GO:0003700">
    <property type="term" value="F:DNA-binding transcription factor activity"/>
    <property type="evidence" value="ECO:0007669"/>
    <property type="project" value="InterPro"/>
</dbReference>
<evidence type="ECO:0000256" key="4">
    <source>
        <dbReference type="ARBA" id="ARBA00023163"/>
    </source>
</evidence>
<dbReference type="Pfam" id="PF03466">
    <property type="entry name" value="LysR_substrate"/>
    <property type="match status" value="1"/>
</dbReference>
<keyword evidence="4" id="KW-0804">Transcription</keyword>
<dbReference type="AlphaFoldDB" id="A0A2N3ISZ2"/>
<name>A0A2N3ISZ2_AERSO</name>
<dbReference type="SUPFAM" id="SSF46785">
    <property type="entry name" value="Winged helix' DNA-binding domain"/>
    <property type="match status" value="1"/>
</dbReference>
<dbReference type="RefSeq" id="WP_101325459.1">
    <property type="nucleotide sequence ID" value="NZ_NQMM01000046.1"/>
</dbReference>
<comment type="caution">
    <text evidence="6">The sequence shown here is derived from an EMBL/GenBank/DDBJ whole genome shotgun (WGS) entry which is preliminary data.</text>
</comment>
<proteinExistence type="inferred from homology"/>
<dbReference type="FunFam" id="1.10.10.10:FF:000001">
    <property type="entry name" value="LysR family transcriptional regulator"/>
    <property type="match status" value="1"/>
</dbReference>
<dbReference type="GO" id="GO:0032993">
    <property type="term" value="C:protein-DNA complex"/>
    <property type="evidence" value="ECO:0007669"/>
    <property type="project" value="TreeGrafter"/>
</dbReference>
<dbReference type="PROSITE" id="PS50931">
    <property type="entry name" value="HTH_LYSR"/>
    <property type="match status" value="1"/>
</dbReference>
<evidence type="ECO:0000313" key="7">
    <source>
        <dbReference type="Proteomes" id="UP000233467"/>
    </source>
</evidence>
<dbReference type="PANTHER" id="PTHR30346">
    <property type="entry name" value="TRANSCRIPTIONAL DUAL REGULATOR HCAR-RELATED"/>
    <property type="match status" value="1"/>
</dbReference>
<evidence type="ECO:0000256" key="2">
    <source>
        <dbReference type="ARBA" id="ARBA00023015"/>
    </source>
</evidence>
<keyword evidence="2" id="KW-0805">Transcription regulation</keyword>
<dbReference type="EMBL" id="NQMM01000046">
    <property type="protein sequence ID" value="PKQ74877.1"/>
    <property type="molecule type" value="Genomic_DNA"/>
</dbReference>
<dbReference type="InterPro" id="IPR005119">
    <property type="entry name" value="LysR_subst-bd"/>
</dbReference>
<dbReference type="InterPro" id="IPR037410">
    <property type="entry name" value="BudR_PBP2"/>
</dbReference>
<dbReference type="PRINTS" id="PR00039">
    <property type="entry name" value="HTHLYSR"/>
</dbReference>
<accession>A0A2N3ISZ2</accession>
<dbReference type="PANTHER" id="PTHR30346:SF30">
    <property type="entry name" value="SMALL NEUTRAL PROTEASE REGULATORY PROTEIN"/>
    <property type="match status" value="1"/>
</dbReference>
<dbReference type="Proteomes" id="UP000233467">
    <property type="component" value="Unassembled WGS sequence"/>
</dbReference>